<evidence type="ECO:0000256" key="2">
    <source>
        <dbReference type="SAM" id="MobiDB-lite"/>
    </source>
</evidence>
<dbReference type="RefSeq" id="XP_052127277.1">
    <property type="nucleotide sequence ID" value="XM_052271317.1"/>
</dbReference>
<proteinExistence type="predicted"/>
<keyword evidence="1" id="KW-0863">Zinc-finger</keyword>
<feature type="binding site" evidence="1">
    <location>
        <position position="148"/>
    </location>
    <ligand>
        <name>Zn(2+)</name>
        <dbReference type="ChEBI" id="CHEBI:29105"/>
    </ligand>
</feature>
<feature type="region of interest" description="Disordered" evidence="2">
    <location>
        <begin position="40"/>
        <end position="60"/>
    </location>
</feature>
<sequence length="725" mass="80704">MSETHSLLSENFEETEMTESIPSILNPLLELEPMKDDIISATATAASENQQNSKEDLPSEANLFDLPVVKSVSSLNNSENQSEANHIQSSSDLLQHPSLEQDIQMDTSCESSPNNDQPQTSDPKVHIEGTCKNIESAKDESLDSMLPCRLCSVPYQGSSLVFLFRHPPHHPEVLPKSMHGTQRDEPFDDVLSMIKATLPVKVSCCDKLPKQVCTVCIERLRLSYEFRCTVLKAECQLNSLRAQHKSNDVTEANLSHRTLSTYECPECKETPRQSDSSASLIGGSYAWESIVIKDEPEDPIEPSHEELEKSYNEFFGGHKEVQTFRTEERITLKPSKPMGLGGRRPRGRPRSRPLKVTPRGRRGRRSTQTTVERILELSGASHDNEDYGFRLRSRANNPASEALTQCLLCDRWLPGSAACLQHSLADHMDCGSFLCPRCPRDDFPGDFELIQHYQESHCPDLELYEVFQPERNNVCHIENSEQDTFNMHLEVEPQSDHVISNSSVVQEKETGTTNNSVWPVEAMDYENLNNTPPNELYESQDEVSSNLSELAPRSLTSHSALYEEESNSISTHGSDSNLVAEDILTGHMSASHVLHDKLMGEASSLVDEVSFSSSPCTLAVGDFTSDLRAMEEESQDNSKITDKSTYCSSNNTSSDNVKNGDHQGSEFKALQDDSQESQDSLRADELCGFQEAINEKSQEVSFNGSTLHFNADMVSSGGEGEPNVI</sequence>
<accession>A0A6J1SAW0</accession>
<dbReference type="RefSeq" id="XP_026275836.1">
    <property type="nucleotide sequence ID" value="XM_026420051.2"/>
</dbReference>
<feature type="region of interest" description="Disordered" evidence="2">
    <location>
        <begin position="333"/>
        <end position="369"/>
    </location>
</feature>
<feature type="region of interest" description="Disordered" evidence="2">
    <location>
        <begin position="1"/>
        <end position="20"/>
    </location>
</feature>
<feature type="compositionally biased region" description="Polar residues" evidence="2">
    <location>
        <begin position="643"/>
        <end position="657"/>
    </location>
</feature>
<dbReference type="SMART" id="SM00868">
    <property type="entry name" value="zf-AD"/>
    <property type="match status" value="1"/>
</dbReference>
<feature type="compositionally biased region" description="Basic residues" evidence="2">
    <location>
        <begin position="343"/>
        <end position="365"/>
    </location>
</feature>
<feature type="region of interest" description="Disordered" evidence="2">
    <location>
        <begin position="528"/>
        <end position="547"/>
    </location>
</feature>
<keyword evidence="1" id="KW-0479">Metal-binding</keyword>
<dbReference type="RefSeq" id="XP_052127276.1">
    <property type="nucleotide sequence ID" value="XM_052271316.1"/>
</dbReference>
<feature type="binding site" evidence="1">
    <location>
        <position position="213"/>
    </location>
    <ligand>
        <name>Zn(2+)</name>
        <dbReference type="ChEBI" id="CHEBI:29105"/>
    </ligand>
</feature>
<dbReference type="GO" id="GO:0008270">
    <property type="term" value="F:zinc ion binding"/>
    <property type="evidence" value="ECO:0007669"/>
    <property type="project" value="UniProtKB-UniRule"/>
</dbReference>
<feature type="compositionally biased region" description="Polar residues" evidence="2">
    <location>
        <begin position="41"/>
        <end position="52"/>
    </location>
</feature>
<feature type="binding site" evidence="1">
    <location>
        <position position="151"/>
    </location>
    <ligand>
        <name>Zn(2+)</name>
        <dbReference type="ChEBI" id="CHEBI:29105"/>
    </ligand>
</feature>
<feature type="region of interest" description="Disordered" evidence="2">
    <location>
        <begin position="106"/>
        <end position="125"/>
    </location>
</feature>
<feature type="binding site" evidence="1">
    <location>
        <position position="216"/>
    </location>
    <ligand>
        <name>Zn(2+)</name>
        <dbReference type="ChEBI" id="CHEBI:29105"/>
    </ligand>
</feature>
<keyword evidence="1" id="KW-0862">Zinc</keyword>
<gene>
    <name evidence="5 6 7" type="primary">LOC113204763</name>
</gene>
<feature type="compositionally biased region" description="Polar residues" evidence="2">
    <location>
        <begin position="106"/>
        <end position="122"/>
    </location>
</feature>
<evidence type="ECO:0000313" key="7">
    <source>
        <dbReference type="RefSeq" id="XP_052127277.1"/>
    </source>
</evidence>
<feature type="domain" description="ZAD" evidence="3">
    <location>
        <begin position="146"/>
        <end position="240"/>
    </location>
</feature>
<reference evidence="5 6" key="1">
    <citation type="submission" date="2025-04" db="UniProtKB">
        <authorList>
            <consortium name="RefSeq"/>
        </authorList>
    </citation>
    <scope>IDENTIFICATION</scope>
    <source>
        <tissue evidence="5 6">Whole organism</tissue>
    </source>
</reference>
<evidence type="ECO:0000313" key="4">
    <source>
        <dbReference type="Proteomes" id="UP000504606"/>
    </source>
</evidence>
<dbReference type="PROSITE" id="PS51915">
    <property type="entry name" value="ZAD"/>
    <property type="match status" value="1"/>
</dbReference>
<evidence type="ECO:0000256" key="1">
    <source>
        <dbReference type="PROSITE-ProRule" id="PRU01263"/>
    </source>
</evidence>
<dbReference type="Pfam" id="PF07776">
    <property type="entry name" value="zf-AD"/>
    <property type="match status" value="1"/>
</dbReference>
<dbReference type="SUPFAM" id="SSF57716">
    <property type="entry name" value="Glucocorticoid receptor-like (DNA-binding domain)"/>
    <property type="match status" value="1"/>
</dbReference>
<organism evidence="4 5">
    <name type="scientific">Frankliniella occidentalis</name>
    <name type="common">Western flower thrips</name>
    <name type="synonym">Euthrips occidentalis</name>
    <dbReference type="NCBI Taxonomy" id="133901"/>
    <lineage>
        <taxon>Eukaryota</taxon>
        <taxon>Metazoa</taxon>
        <taxon>Ecdysozoa</taxon>
        <taxon>Arthropoda</taxon>
        <taxon>Hexapoda</taxon>
        <taxon>Insecta</taxon>
        <taxon>Pterygota</taxon>
        <taxon>Neoptera</taxon>
        <taxon>Paraneoptera</taxon>
        <taxon>Thysanoptera</taxon>
        <taxon>Terebrantia</taxon>
        <taxon>Thripoidea</taxon>
        <taxon>Thripidae</taxon>
        <taxon>Frankliniella</taxon>
    </lineage>
</organism>
<name>A0A6J1SAW0_FRAOC</name>
<dbReference type="Proteomes" id="UP000504606">
    <property type="component" value="Unplaced"/>
</dbReference>
<dbReference type="AlphaFoldDB" id="A0A6J1SAW0"/>
<dbReference type="OrthoDB" id="8192539at2759"/>
<protein>
    <submittedName>
        <fullName evidence="5 6">Uncharacterized protein LOC113204763 isoform X1</fullName>
    </submittedName>
</protein>
<evidence type="ECO:0000313" key="6">
    <source>
        <dbReference type="RefSeq" id="XP_052127276.1"/>
    </source>
</evidence>
<dbReference type="GO" id="GO:0005634">
    <property type="term" value="C:nucleus"/>
    <property type="evidence" value="ECO:0007669"/>
    <property type="project" value="InterPro"/>
</dbReference>
<keyword evidence="4" id="KW-1185">Reference proteome</keyword>
<dbReference type="GeneID" id="113204763"/>
<dbReference type="InterPro" id="IPR012934">
    <property type="entry name" value="Znf_AD"/>
</dbReference>
<evidence type="ECO:0000313" key="5">
    <source>
        <dbReference type="RefSeq" id="XP_026275836.1"/>
    </source>
</evidence>
<feature type="region of interest" description="Disordered" evidence="2">
    <location>
        <begin position="630"/>
        <end position="664"/>
    </location>
</feature>
<dbReference type="KEGG" id="foc:113204763"/>
<evidence type="ECO:0000259" key="3">
    <source>
        <dbReference type="PROSITE" id="PS51915"/>
    </source>
</evidence>